<dbReference type="PANTHER" id="PTHR12526:SF636">
    <property type="entry name" value="BLL3647 PROTEIN"/>
    <property type="match status" value="1"/>
</dbReference>
<dbReference type="InterPro" id="IPR028098">
    <property type="entry name" value="Glyco_trans_4-like_N"/>
</dbReference>
<evidence type="ECO:0000313" key="4">
    <source>
        <dbReference type="EMBL" id="QBF45751.1"/>
    </source>
</evidence>
<dbReference type="Pfam" id="PF13692">
    <property type="entry name" value="Glyco_trans_1_4"/>
    <property type="match status" value="1"/>
</dbReference>
<evidence type="ECO:0000256" key="1">
    <source>
        <dbReference type="ARBA" id="ARBA00022676"/>
    </source>
</evidence>
<protein>
    <submittedName>
        <fullName evidence="4">Glycosyltransferase</fullName>
    </submittedName>
</protein>
<dbReference type="KEGG" id="jli:EXU32_05460"/>
<name>A0A4P6MQ83_9MICO</name>
<evidence type="ECO:0000313" key="5">
    <source>
        <dbReference type="Proteomes" id="UP000290408"/>
    </source>
</evidence>
<organism evidence="4 5">
    <name type="scientific">Janibacter limosus</name>
    <dbReference type="NCBI Taxonomy" id="53458"/>
    <lineage>
        <taxon>Bacteria</taxon>
        <taxon>Bacillati</taxon>
        <taxon>Actinomycetota</taxon>
        <taxon>Actinomycetes</taxon>
        <taxon>Micrococcales</taxon>
        <taxon>Intrasporangiaceae</taxon>
        <taxon>Janibacter</taxon>
    </lineage>
</organism>
<dbReference type="AlphaFoldDB" id="A0A4P6MQ83"/>
<sequence length="349" mass="36305">MRILLCVASAAGGIGTHVADLAASLARAGHEVQVATDPDTRARFDLPGRALLTARGLRDLARSADVVHAHGFRAGLVAATVVGPTPFVISLHNPVRGSGLSPRRIVGELAARAVMRRADLVTGASRDLVRDARALGARRAELAEVPSPRVPGLLKADRDGWRAAQRDGFLAAQGLEPALAVVLTLARVAPQKGLPDLAGACDSSEGSAQWVLVGPGQDTISSDVPELGVHLAGAARDVSPWLLAADVLLVPSEWEARALVVQEAMAAGVPVVATDVGGLPDLLTDVGVLVRPHPRGTFAHRLAAAVDDLLDAPGRASALAFAARERARGWDGLDQSATRWTLRYSAVQT</sequence>
<dbReference type="EMBL" id="CP036164">
    <property type="protein sequence ID" value="QBF45751.1"/>
    <property type="molecule type" value="Genomic_DNA"/>
</dbReference>
<keyword evidence="5" id="KW-1185">Reference proteome</keyword>
<dbReference type="Proteomes" id="UP000290408">
    <property type="component" value="Chromosome"/>
</dbReference>
<keyword evidence="2 4" id="KW-0808">Transferase</keyword>
<dbReference type="SUPFAM" id="SSF53756">
    <property type="entry name" value="UDP-Glycosyltransferase/glycogen phosphorylase"/>
    <property type="match status" value="1"/>
</dbReference>
<dbReference type="PANTHER" id="PTHR12526">
    <property type="entry name" value="GLYCOSYLTRANSFERASE"/>
    <property type="match status" value="1"/>
</dbReference>
<evidence type="ECO:0000259" key="3">
    <source>
        <dbReference type="Pfam" id="PF13579"/>
    </source>
</evidence>
<dbReference type="OrthoDB" id="3268555at2"/>
<reference evidence="4 5" key="1">
    <citation type="submission" date="2019-02" db="EMBL/GenBank/DDBJ databases">
        <title>Genomic data mining of an Antarctic deep-sea actinobacterium, Janibacterlimosus P3-3-X1.</title>
        <authorList>
            <person name="Liao L."/>
            <person name="Chen B."/>
        </authorList>
    </citation>
    <scope>NUCLEOTIDE SEQUENCE [LARGE SCALE GENOMIC DNA]</scope>
    <source>
        <strain evidence="4 5">P3-3-X1</strain>
    </source>
</reference>
<dbReference type="Gene3D" id="3.40.50.2000">
    <property type="entry name" value="Glycogen Phosphorylase B"/>
    <property type="match status" value="2"/>
</dbReference>
<proteinExistence type="predicted"/>
<dbReference type="CDD" id="cd03801">
    <property type="entry name" value="GT4_PimA-like"/>
    <property type="match status" value="1"/>
</dbReference>
<gene>
    <name evidence="4" type="ORF">EXU32_05460</name>
</gene>
<keyword evidence="1" id="KW-0328">Glycosyltransferase</keyword>
<feature type="domain" description="Glycosyltransferase subfamily 4-like N-terminal" evidence="3">
    <location>
        <begin position="12"/>
        <end position="146"/>
    </location>
</feature>
<dbReference type="GO" id="GO:0016757">
    <property type="term" value="F:glycosyltransferase activity"/>
    <property type="evidence" value="ECO:0007669"/>
    <property type="project" value="UniProtKB-KW"/>
</dbReference>
<accession>A0A4P6MQ83</accession>
<dbReference type="Pfam" id="PF13579">
    <property type="entry name" value="Glyco_trans_4_4"/>
    <property type="match status" value="1"/>
</dbReference>
<dbReference type="RefSeq" id="WP_130628984.1">
    <property type="nucleotide sequence ID" value="NZ_CP036164.1"/>
</dbReference>
<evidence type="ECO:0000256" key="2">
    <source>
        <dbReference type="ARBA" id="ARBA00022679"/>
    </source>
</evidence>